<dbReference type="Pfam" id="PF13561">
    <property type="entry name" value="adh_short_C2"/>
    <property type="match status" value="1"/>
</dbReference>
<accession>A0A6L5R3I7</accession>
<proteinExistence type="inferred from homology"/>
<evidence type="ECO:0000256" key="2">
    <source>
        <dbReference type="ARBA" id="ARBA00023002"/>
    </source>
</evidence>
<evidence type="ECO:0000313" key="3">
    <source>
        <dbReference type="EMBL" id="MRX44636.1"/>
    </source>
</evidence>
<dbReference type="Gene3D" id="3.40.50.720">
    <property type="entry name" value="NAD(P)-binding Rossmann-like Domain"/>
    <property type="match status" value="1"/>
</dbReference>
<dbReference type="PANTHER" id="PTHR43477:SF1">
    <property type="entry name" value="DIHYDROANTICAPSIN 7-DEHYDROGENASE"/>
    <property type="match status" value="1"/>
</dbReference>
<dbReference type="Proteomes" id="UP000476511">
    <property type="component" value="Unassembled WGS sequence"/>
</dbReference>
<keyword evidence="4" id="KW-1185">Reference proteome</keyword>
<sequence length="226" mass="22892">MDLQLQGRVVLVVGGAGYIGSAIVSRLREEGAEVVAASRRDTADLVIDGGDDASVTAGFARLLEDFGRLDALVVTAAPSARTLDQSKNSDPAQVLEGVDRKAMTFLRLANAALGPMREAGFGRIVGISGQNALLTGNVTGSVRNAALTIAAKGLADAAAGTGVTVNVVSPGMVTDTPSAEVQLAHGGESSPEQIADLVAFLVSPRAGAISGETVNIGHRVLGVTHL</sequence>
<evidence type="ECO:0000313" key="4">
    <source>
        <dbReference type="Proteomes" id="UP000476511"/>
    </source>
</evidence>
<dbReference type="AlphaFoldDB" id="A0A6L5R3I7"/>
<dbReference type="PANTHER" id="PTHR43477">
    <property type="entry name" value="DIHYDROANTICAPSIN 7-DEHYDROGENASE"/>
    <property type="match status" value="1"/>
</dbReference>
<evidence type="ECO:0000256" key="1">
    <source>
        <dbReference type="ARBA" id="ARBA00006484"/>
    </source>
</evidence>
<dbReference type="InterPro" id="IPR036291">
    <property type="entry name" value="NAD(P)-bd_dom_sf"/>
</dbReference>
<gene>
    <name evidence="3" type="ORF">GJR97_12985</name>
</gene>
<dbReference type="GO" id="GO:0016491">
    <property type="term" value="F:oxidoreductase activity"/>
    <property type="evidence" value="ECO:0007669"/>
    <property type="project" value="UniProtKB-KW"/>
</dbReference>
<dbReference type="InterPro" id="IPR051122">
    <property type="entry name" value="SDR_DHRS6-like"/>
</dbReference>
<comment type="similarity">
    <text evidence="1">Belongs to the short-chain dehydrogenases/reductases (SDR) family.</text>
</comment>
<protein>
    <submittedName>
        <fullName evidence="3">SDR family oxidoreductase</fullName>
    </submittedName>
</protein>
<dbReference type="EMBL" id="WKJD01000018">
    <property type="protein sequence ID" value="MRX44636.1"/>
    <property type="molecule type" value="Genomic_DNA"/>
</dbReference>
<dbReference type="RefSeq" id="WP_154347129.1">
    <property type="nucleotide sequence ID" value="NZ_WKJD01000018.1"/>
</dbReference>
<dbReference type="PRINTS" id="PR00081">
    <property type="entry name" value="GDHRDH"/>
</dbReference>
<comment type="caution">
    <text evidence="3">The sequence shown here is derived from an EMBL/GenBank/DDBJ whole genome shotgun (WGS) entry which is preliminary data.</text>
</comment>
<reference evidence="3 4" key="1">
    <citation type="submission" date="2019-11" db="EMBL/GenBank/DDBJ databases">
        <title>Agromyces kandeliae sp. nov., isolated from mangrove soil.</title>
        <authorList>
            <person name="Wang R."/>
        </authorList>
    </citation>
    <scope>NUCLEOTIDE SEQUENCE [LARGE SCALE GENOMIC DNA]</scope>
    <source>
        <strain evidence="3 4">Q22</strain>
    </source>
</reference>
<keyword evidence="2" id="KW-0560">Oxidoreductase</keyword>
<dbReference type="InterPro" id="IPR002347">
    <property type="entry name" value="SDR_fam"/>
</dbReference>
<dbReference type="SUPFAM" id="SSF51735">
    <property type="entry name" value="NAD(P)-binding Rossmann-fold domains"/>
    <property type="match status" value="1"/>
</dbReference>
<organism evidence="3 4">
    <name type="scientific">Agromyces kandeliae</name>
    <dbReference type="NCBI Taxonomy" id="2666141"/>
    <lineage>
        <taxon>Bacteria</taxon>
        <taxon>Bacillati</taxon>
        <taxon>Actinomycetota</taxon>
        <taxon>Actinomycetes</taxon>
        <taxon>Micrococcales</taxon>
        <taxon>Microbacteriaceae</taxon>
        <taxon>Agromyces</taxon>
    </lineage>
</organism>
<name>A0A6L5R3I7_9MICO</name>